<dbReference type="EMBL" id="LN649232">
    <property type="protein sequence ID" value="CEI39776.1"/>
    <property type="molecule type" value="Genomic_DNA"/>
</dbReference>
<evidence type="ECO:0000313" key="1">
    <source>
        <dbReference type="EMBL" id="CEI39776.1"/>
    </source>
</evidence>
<keyword evidence="2" id="KW-1185">Reference proteome</keyword>
<reference evidence="2" key="1">
    <citation type="submission" date="2014-10" db="EMBL/GenBank/DDBJ databases">
        <authorList>
            <person name="King R."/>
        </authorList>
    </citation>
    <scope>NUCLEOTIDE SEQUENCE [LARGE SCALE GENOMIC DNA]</scope>
    <source>
        <strain evidence="2">A3/5</strain>
    </source>
</reference>
<evidence type="ECO:0000313" key="2">
    <source>
        <dbReference type="Proteomes" id="UP000245910"/>
    </source>
</evidence>
<accession>A0A2L2SPI6</accession>
<protein>
    <submittedName>
        <fullName evidence="1">Uncharacterized protein</fullName>
    </submittedName>
</protein>
<sequence length="156" mass="17211">MGAGGISTLAAHSSRGKVRIVRFDGPDSRNHLPRGTISRRHVQMSRQSNAGWWHKRHATRGSYGNNSHEATELRLIVATSQDIAKLSASICRMGHPFTIETHQVQKARWFCQTIICSLFSKWQMAESRPETTGAGASASTMPLILPGGWETMLQGN</sequence>
<proteinExistence type="predicted"/>
<organism evidence="1 2">
    <name type="scientific">Fusarium venenatum</name>
    <dbReference type="NCBI Taxonomy" id="56646"/>
    <lineage>
        <taxon>Eukaryota</taxon>
        <taxon>Fungi</taxon>
        <taxon>Dikarya</taxon>
        <taxon>Ascomycota</taxon>
        <taxon>Pezizomycotina</taxon>
        <taxon>Sordariomycetes</taxon>
        <taxon>Hypocreomycetidae</taxon>
        <taxon>Hypocreales</taxon>
        <taxon>Nectriaceae</taxon>
        <taxon>Fusarium</taxon>
    </lineage>
</organism>
<dbReference type="Proteomes" id="UP000245910">
    <property type="component" value="Chromosome IIII"/>
</dbReference>
<dbReference type="AlphaFoldDB" id="A0A2L2SPI6"/>
<name>A0A2L2SPI6_9HYPO</name>